<dbReference type="Proteomes" id="UP000824128">
    <property type="component" value="Unassembled WGS sequence"/>
</dbReference>
<reference evidence="2" key="1">
    <citation type="submission" date="2020-10" db="EMBL/GenBank/DDBJ databases">
        <authorList>
            <person name="Gilroy R."/>
        </authorList>
    </citation>
    <scope>NUCLEOTIDE SEQUENCE</scope>
    <source>
        <strain evidence="2">ChiGjej2B2-16831</strain>
    </source>
</reference>
<dbReference type="AlphaFoldDB" id="A0A9D1SSD8"/>
<name>A0A9D1SSD8_9FIRM</name>
<reference evidence="2" key="2">
    <citation type="journal article" date="2021" name="PeerJ">
        <title>Extensive microbial diversity within the chicken gut microbiome revealed by metagenomics and culture.</title>
        <authorList>
            <person name="Gilroy R."/>
            <person name="Ravi A."/>
            <person name="Getino M."/>
            <person name="Pursley I."/>
            <person name="Horton D.L."/>
            <person name="Alikhan N.F."/>
            <person name="Baker D."/>
            <person name="Gharbi K."/>
            <person name="Hall N."/>
            <person name="Watson M."/>
            <person name="Adriaenssens E.M."/>
            <person name="Foster-Nyarko E."/>
            <person name="Jarju S."/>
            <person name="Secka A."/>
            <person name="Antonio M."/>
            <person name="Oren A."/>
            <person name="Chaudhuri R.R."/>
            <person name="La Ragione R."/>
            <person name="Hildebrand F."/>
            <person name="Pallen M.J."/>
        </authorList>
    </citation>
    <scope>NUCLEOTIDE SEQUENCE</scope>
    <source>
        <strain evidence="2">ChiGjej2B2-16831</strain>
    </source>
</reference>
<evidence type="ECO:0000313" key="2">
    <source>
        <dbReference type="EMBL" id="HIU94028.1"/>
    </source>
</evidence>
<evidence type="ECO:0000313" key="3">
    <source>
        <dbReference type="Proteomes" id="UP000824128"/>
    </source>
</evidence>
<organism evidence="2 3">
    <name type="scientific">Candidatus Aphodomorpha intestinavium</name>
    <dbReference type="NCBI Taxonomy" id="2840672"/>
    <lineage>
        <taxon>Bacteria</taxon>
        <taxon>Bacillati</taxon>
        <taxon>Bacillota</taxon>
        <taxon>Clostridia</taxon>
        <taxon>Eubacteriales</taxon>
        <taxon>Candidatus Aphodomorpha</taxon>
    </lineage>
</organism>
<gene>
    <name evidence="2" type="ORF">IAD24_02600</name>
</gene>
<dbReference type="EMBL" id="DVNZ01000084">
    <property type="protein sequence ID" value="HIU94028.1"/>
    <property type="molecule type" value="Genomic_DNA"/>
</dbReference>
<protein>
    <submittedName>
        <fullName evidence="2">Uncharacterized protein</fullName>
    </submittedName>
</protein>
<proteinExistence type="predicted"/>
<accession>A0A9D1SSD8</accession>
<sequence>MPGRLPYSGGERPGGPAQPRVSPLQAAVALGEYVRTEHGRAGAQRFVAALSPLLPGELLEQAARQLGVQPPAPPHEPQQRGAPDMDRMLALMQALQKGKDGLDPKLLMQMMQGLS</sequence>
<comment type="caution">
    <text evidence="2">The sequence shown here is derived from an EMBL/GenBank/DDBJ whole genome shotgun (WGS) entry which is preliminary data.</text>
</comment>
<evidence type="ECO:0000256" key="1">
    <source>
        <dbReference type="SAM" id="MobiDB-lite"/>
    </source>
</evidence>
<feature type="region of interest" description="Disordered" evidence="1">
    <location>
        <begin position="1"/>
        <end position="21"/>
    </location>
</feature>